<dbReference type="Gene3D" id="3.40.50.720">
    <property type="entry name" value="NAD(P)-binding Rossmann-like Domain"/>
    <property type="match status" value="1"/>
</dbReference>
<dbReference type="AlphaFoldDB" id="A0A1F6NLF6"/>
<evidence type="ECO:0000256" key="8">
    <source>
        <dbReference type="ARBA" id="ARBA00023316"/>
    </source>
</evidence>
<dbReference type="EMBL" id="MFQR01000002">
    <property type="protein sequence ID" value="OGH84741.1"/>
    <property type="molecule type" value="Genomic_DNA"/>
</dbReference>
<dbReference type="InterPro" id="IPR004101">
    <property type="entry name" value="Mur_ligase_C"/>
</dbReference>
<dbReference type="InterPro" id="IPR036565">
    <property type="entry name" value="Mur-like_cat_sf"/>
</dbReference>
<keyword evidence="5" id="KW-0133">Cell shape</keyword>
<evidence type="ECO:0000256" key="4">
    <source>
        <dbReference type="ARBA" id="ARBA00022840"/>
    </source>
</evidence>
<dbReference type="InterPro" id="IPR013221">
    <property type="entry name" value="Mur_ligase_cen"/>
</dbReference>
<evidence type="ECO:0000256" key="1">
    <source>
        <dbReference type="ARBA" id="ARBA00022598"/>
    </source>
</evidence>
<evidence type="ECO:0000256" key="5">
    <source>
        <dbReference type="ARBA" id="ARBA00022960"/>
    </source>
</evidence>
<name>A0A1F6NLF6_9BACT</name>
<keyword evidence="9" id="KW-1133">Transmembrane helix</keyword>
<comment type="caution">
    <text evidence="13">The sequence shown here is derived from an EMBL/GenBank/DDBJ whole genome shotgun (WGS) entry which is preliminary data.</text>
</comment>
<protein>
    <recommendedName>
        <fullName evidence="15">UDP-N-acetylmuramate:L-alanyl-gamma-D-glutamyl-meso-diaminopimelate ligase</fullName>
    </recommendedName>
</protein>
<feature type="domain" description="Mur ligase central" evidence="12">
    <location>
        <begin position="111"/>
        <end position="293"/>
    </location>
</feature>
<keyword evidence="3" id="KW-0547">Nucleotide-binding</keyword>
<organism evidence="13 14">
    <name type="scientific">Candidatus Magasanikbacteria bacterium RIFOXYA2_FULL_44_8</name>
    <dbReference type="NCBI Taxonomy" id="1798696"/>
    <lineage>
        <taxon>Bacteria</taxon>
        <taxon>Candidatus Magasanikiibacteriota</taxon>
    </lineage>
</organism>
<keyword evidence="9" id="KW-0812">Transmembrane</keyword>
<dbReference type="Pfam" id="PF01225">
    <property type="entry name" value="Mur_ligase"/>
    <property type="match status" value="1"/>
</dbReference>
<dbReference type="Gene3D" id="3.90.190.20">
    <property type="entry name" value="Mur ligase, C-terminal domain"/>
    <property type="match status" value="1"/>
</dbReference>
<keyword evidence="7" id="KW-0131">Cell cycle</keyword>
<dbReference type="GO" id="GO:0009252">
    <property type="term" value="P:peptidoglycan biosynthetic process"/>
    <property type="evidence" value="ECO:0007669"/>
    <property type="project" value="UniProtKB-KW"/>
</dbReference>
<keyword evidence="8" id="KW-0961">Cell wall biogenesis/degradation</keyword>
<dbReference type="GO" id="GO:0051301">
    <property type="term" value="P:cell division"/>
    <property type="evidence" value="ECO:0007669"/>
    <property type="project" value="UniProtKB-KW"/>
</dbReference>
<evidence type="ECO:0008006" key="15">
    <source>
        <dbReference type="Google" id="ProtNLM"/>
    </source>
</evidence>
<dbReference type="GO" id="GO:0071555">
    <property type="term" value="P:cell wall organization"/>
    <property type="evidence" value="ECO:0007669"/>
    <property type="project" value="UniProtKB-KW"/>
</dbReference>
<dbReference type="PANTHER" id="PTHR43445">
    <property type="entry name" value="UDP-N-ACETYLMURAMATE--L-ALANINE LIGASE-RELATED"/>
    <property type="match status" value="1"/>
</dbReference>
<dbReference type="InterPro" id="IPR036615">
    <property type="entry name" value="Mur_ligase_C_dom_sf"/>
</dbReference>
<dbReference type="Pfam" id="PF02875">
    <property type="entry name" value="Mur_ligase_C"/>
    <property type="match status" value="1"/>
</dbReference>
<keyword evidence="2" id="KW-0132">Cell division</keyword>
<feature type="transmembrane region" description="Helical" evidence="9">
    <location>
        <begin position="6"/>
        <end position="24"/>
    </location>
</feature>
<evidence type="ECO:0000256" key="6">
    <source>
        <dbReference type="ARBA" id="ARBA00022984"/>
    </source>
</evidence>
<evidence type="ECO:0000259" key="11">
    <source>
        <dbReference type="Pfam" id="PF02875"/>
    </source>
</evidence>
<feature type="domain" description="Mur ligase C-terminal" evidence="11">
    <location>
        <begin position="315"/>
        <end position="442"/>
    </location>
</feature>
<evidence type="ECO:0000259" key="10">
    <source>
        <dbReference type="Pfam" id="PF01225"/>
    </source>
</evidence>
<dbReference type="InterPro" id="IPR050061">
    <property type="entry name" value="MurCDEF_pg_biosynth"/>
</dbReference>
<dbReference type="GO" id="GO:0005524">
    <property type="term" value="F:ATP binding"/>
    <property type="evidence" value="ECO:0007669"/>
    <property type="project" value="UniProtKB-KW"/>
</dbReference>
<gene>
    <name evidence="13" type="ORF">A2261_01355</name>
</gene>
<evidence type="ECO:0000256" key="2">
    <source>
        <dbReference type="ARBA" id="ARBA00022618"/>
    </source>
</evidence>
<keyword evidence="1" id="KW-0436">Ligase</keyword>
<sequence>MNTPKHIHFIGICGVGMGALAIMMKKKGHKVTGSDVGFYPPISTHLQENNIEYYAGWHTEQVGTPDLVVVGNVAGSENPEWKLVQENKIPFVSYPELIARELVRKNSIVCAGTYGKTSTSALLAWILINAGENPAYMFGGLSQTPALASEDLGGDWSVLEGDEYKTARWDNSPKFSHYSPTHLLLTAVKWDHADVYPTESGYFEAFEKLAQSIPDTGLAIISENVPKNITDKFAFSKITYGQTTGLDYTYSAITQTKDGLHFEIQHHDQKFSIRTNLLGAYQAENICGAFALACEIGIAPEKIIESIASFAGIKRRLEKRGSTKNYTPVYDDIAHSPTKVKSVLENLRKIFIGKTICVFEPNTGNRTHESIPAYAHAFDLADQVIIPKLTKLKNDSEYLNGEQLAQIIKKDNTNTIYIEDDNELVATLSQATPSDVIVFCGSHGFRGMIEKIIRPDRDSSHSFGMTV</sequence>
<dbReference type="Gene3D" id="3.40.1190.10">
    <property type="entry name" value="Mur-like, catalytic domain"/>
    <property type="match status" value="1"/>
</dbReference>
<accession>A0A1F6NLF6</accession>
<dbReference type="InterPro" id="IPR000713">
    <property type="entry name" value="Mur_ligase_N"/>
</dbReference>
<keyword evidence="9" id="KW-0472">Membrane</keyword>
<dbReference type="SUPFAM" id="SSF53623">
    <property type="entry name" value="MurD-like peptide ligases, catalytic domain"/>
    <property type="match status" value="1"/>
</dbReference>
<evidence type="ECO:0000256" key="3">
    <source>
        <dbReference type="ARBA" id="ARBA00022741"/>
    </source>
</evidence>
<dbReference type="GO" id="GO:0016881">
    <property type="term" value="F:acid-amino acid ligase activity"/>
    <property type="evidence" value="ECO:0007669"/>
    <property type="project" value="InterPro"/>
</dbReference>
<dbReference type="Pfam" id="PF08245">
    <property type="entry name" value="Mur_ligase_M"/>
    <property type="match status" value="1"/>
</dbReference>
<feature type="domain" description="Mur ligase N-terminal catalytic" evidence="10">
    <location>
        <begin position="6"/>
        <end position="100"/>
    </location>
</feature>
<dbReference type="SUPFAM" id="SSF53244">
    <property type="entry name" value="MurD-like peptide ligases, peptide-binding domain"/>
    <property type="match status" value="1"/>
</dbReference>
<proteinExistence type="predicted"/>
<dbReference type="SUPFAM" id="SSF51984">
    <property type="entry name" value="MurCD N-terminal domain"/>
    <property type="match status" value="1"/>
</dbReference>
<evidence type="ECO:0000256" key="9">
    <source>
        <dbReference type="SAM" id="Phobius"/>
    </source>
</evidence>
<dbReference type="GO" id="GO:0008360">
    <property type="term" value="P:regulation of cell shape"/>
    <property type="evidence" value="ECO:0007669"/>
    <property type="project" value="UniProtKB-KW"/>
</dbReference>
<evidence type="ECO:0000256" key="7">
    <source>
        <dbReference type="ARBA" id="ARBA00023306"/>
    </source>
</evidence>
<keyword evidence="6" id="KW-0573">Peptidoglycan synthesis</keyword>
<keyword evidence="4" id="KW-0067">ATP-binding</keyword>
<dbReference type="PANTHER" id="PTHR43445:SF5">
    <property type="entry name" value="UDP-N-ACETYLMURAMATE--L-ALANYL-GAMMA-D-GLUTAMYL-MESO-2,6-DIAMINOHEPTANDIOATE LIGASE"/>
    <property type="match status" value="1"/>
</dbReference>
<evidence type="ECO:0000313" key="13">
    <source>
        <dbReference type="EMBL" id="OGH84741.1"/>
    </source>
</evidence>
<reference evidence="13 14" key="1">
    <citation type="journal article" date="2016" name="Nat. Commun.">
        <title>Thousands of microbial genomes shed light on interconnected biogeochemical processes in an aquifer system.</title>
        <authorList>
            <person name="Anantharaman K."/>
            <person name="Brown C.T."/>
            <person name="Hug L.A."/>
            <person name="Sharon I."/>
            <person name="Castelle C.J."/>
            <person name="Probst A.J."/>
            <person name="Thomas B.C."/>
            <person name="Singh A."/>
            <person name="Wilkins M.J."/>
            <person name="Karaoz U."/>
            <person name="Brodie E.L."/>
            <person name="Williams K.H."/>
            <person name="Hubbard S.S."/>
            <person name="Banfield J.F."/>
        </authorList>
    </citation>
    <scope>NUCLEOTIDE SEQUENCE [LARGE SCALE GENOMIC DNA]</scope>
</reference>
<evidence type="ECO:0000313" key="14">
    <source>
        <dbReference type="Proteomes" id="UP000177803"/>
    </source>
</evidence>
<evidence type="ECO:0000259" key="12">
    <source>
        <dbReference type="Pfam" id="PF08245"/>
    </source>
</evidence>
<dbReference type="Proteomes" id="UP000177803">
    <property type="component" value="Unassembled WGS sequence"/>
</dbReference>